<gene>
    <name evidence="4" type="ORF">E3T51_13415</name>
</gene>
<dbReference type="SUPFAM" id="SSF53756">
    <property type="entry name" value="UDP-Glycosyltransferase/glycogen phosphorylase"/>
    <property type="match status" value="1"/>
</dbReference>
<name>A0A4R9BKI2_9MICO</name>
<keyword evidence="2 4" id="KW-0808">Transferase</keyword>
<dbReference type="PANTHER" id="PTHR45947">
    <property type="entry name" value="SULFOQUINOVOSYL TRANSFERASE SQD2"/>
    <property type="match status" value="1"/>
</dbReference>
<sequence>MCPKKSEADAELYMTAGHTKDVHRLRFVSLSVSVWGAEKTLLTLASHIRLESPDTILELLAPAGELTEAWQAMQLGEIKLLHEKYSKMTSKKDLLWSQVTLTRMLARLPAAAATHSHHQWSHLPTALVAKKSILDLHDFVPTKAGRVIQALAARFATLTFVASETIRLTLPRNLRAAPVTLGRPVDVLAVRSRRLPVGQRSMTIVIVCRPDVNKNLREPLVNLLGGMGSSDFVIVAGGVSSDYGLDDLGATYGSQLRFLGRIQPGEMETVWSRASVHLLTSEAEPFGRVVIEAASHGVPSVVHAGAGVAEAVARHGAGNVVENWAGLAQICSRVVESAPAMQTNLSELVQEFSPTRVAREYLGPVLTLLNQGRSK</sequence>
<feature type="domain" description="Glycosyl transferase family 1" evidence="3">
    <location>
        <begin position="233"/>
        <end position="323"/>
    </location>
</feature>
<accession>A0A4R9BKI2</accession>
<dbReference type="RefSeq" id="WP_134530255.1">
    <property type="nucleotide sequence ID" value="NZ_SOHN01000016.1"/>
</dbReference>
<protein>
    <recommendedName>
        <fullName evidence="1">D-inositol 3-phosphate glycosyltransferase</fullName>
    </recommendedName>
</protein>
<evidence type="ECO:0000256" key="2">
    <source>
        <dbReference type="ARBA" id="ARBA00022679"/>
    </source>
</evidence>
<dbReference type="AlphaFoldDB" id="A0A4R9BKI2"/>
<dbReference type="Gene3D" id="3.40.50.2000">
    <property type="entry name" value="Glycogen Phosphorylase B"/>
    <property type="match status" value="1"/>
</dbReference>
<dbReference type="InterPro" id="IPR050194">
    <property type="entry name" value="Glycosyltransferase_grp1"/>
</dbReference>
<keyword evidence="5" id="KW-1185">Reference proteome</keyword>
<evidence type="ECO:0000259" key="3">
    <source>
        <dbReference type="Pfam" id="PF00534"/>
    </source>
</evidence>
<dbReference type="Proteomes" id="UP000297626">
    <property type="component" value="Unassembled WGS sequence"/>
</dbReference>
<organism evidence="4 5">
    <name type="scientific">Cryobacterium serini</name>
    <dbReference type="NCBI Taxonomy" id="1259201"/>
    <lineage>
        <taxon>Bacteria</taxon>
        <taxon>Bacillati</taxon>
        <taxon>Actinomycetota</taxon>
        <taxon>Actinomycetes</taxon>
        <taxon>Micrococcales</taxon>
        <taxon>Microbacteriaceae</taxon>
        <taxon>Cryobacterium</taxon>
    </lineage>
</organism>
<dbReference type="GO" id="GO:0016757">
    <property type="term" value="F:glycosyltransferase activity"/>
    <property type="evidence" value="ECO:0007669"/>
    <property type="project" value="InterPro"/>
</dbReference>
<dbReference type="InterPro" id="IPR001296">
    <property type="entry name" value="Glyco_trans_1"/>
</dbReference>
<evidence type="ECO:0000313" key="5">
    <source>
        <dbReference type="Proteomes" id="UP000297626"/>
    </source>
</evidence>
<evidence type="ECO:0000256" key="1">
    <source>
        <dbReference type="ARBA" id="ARBA00021292"/>
    </source>
</evidence>
<dbReference type="PANTHER" id="PTHR45947:SF3">
    <property type="entry name" value="SULFOQUINOVOSYL TRANSFERASE SQD2"/>
    <property type="match status" value="1"/>
</dbReference>
<comment type="caution">
    <text evidence="4">The sequence shown here is derived from an EMBL/GenBank/DDBJ whole genome shotgun (WGS) entry which is preliminary data.</text>
</comment>
<proteinExistence type="predicted"/>
<evidence type="ECO:0000313" key="4">
    <source>
        <dbReference type="EMBL" id="TFD86128.1"/>
    </source>
</evidence>
<dbReference type="Pfam" id="PF00534">
    <property type="entry name" value="Glycos_transf_1"/>
    <property type="match status" value="1"/>
</dbReference>
<reference evidence="4 5" key="1">
    <citation type="submission" date="2019-03" db="EMBL/GenBank/DDBJ databases">
        <title>Genomics of glacier-inhabiting Cryobacterium strains.</title>
        <authorList>
            <person name="Liu Q."/>
            <person name="Xin Y.-H."/>
        </authorList>
    </citation>
    <scope>NUCLEOTIDE SEQUENCE [LARGE SCALE GENOMIC DNA]</scope>
    <source>
        <strain evidence="4 5">Sr54</strain>
    </source>
</reference>
<dbReference type="EMBL" id="SOHN01000016">
    <property type="protein sequence ID" value="TFD86128.1"/>
    <property type="molecule type" value="Genomic_DNA"/>
</dbReference>